<dbReference type="RefSeq" id="XP_056047052.1">
    <property type="nucleotide sequence ID" value="XM_056185547.1"/>
</dbReference>
<reference evidence="2" key="1">
    <citation type="submission" date="2023-03" db="EMBL/GenBank/DDBJ databases">
        <title>Near-Complete genome sequence of Lipomyces tetrasporous NRRL Y-64009, an oleaginous yeast capable of growing on lignocellulosic hydrolysates.</title>
        <authorList>
            <consortium name="Lawrence Berkeley National Laboratory"/>
            <person name="Jagtap S.S."/>
            <person name="Liu J.-J."/>
            <person name="Walukiewicz H.E."/>
            <person name="Pangilinan J."/>
            <person name="Lipzen A."/>
            <person name="Ahrendt S."/>
            <person name="Koriabine M."/>
            <person name="Cobaugh K."/>
            <person name="Salamov A."/>
            <person name="Yoshinaga Y."/>
            <person name="Ng V."/>
            <person name="Daum C."/>
            <person name="Grigoriev I.V."/>
            <person name="Slininger P.J."/>
            <person name="Dien B.S."/>
            <person name="Jin Y.-S."/>
            <person name="Rao C.V."/>
        </authorList>
    </citation>
    <scope>NUCLEOTIDE SEQUENCE</scope>
    <source>
        <strain evidence="2">NRRL Y-64009</strain>
    </source>
</reference>
<comment type="caution">
    <text evidence="2">The sequence shown here is derived from an EMBL/GenBank/DDBJ whole genome shotgun (WGS) entry which is preliminary data.</text>
</comment>
<proteinExistence type="predicted"/>
<dbReference type="Proteomes" id="UP001217417">
    <property type="component" value="Unassembled WGS sequence"/>
</dbReference>
<evidence type="ECO:0000313" key="3">
    <source>
        <dbReference type="Proteomes" id="UP001217417"/>
    </source>
</evidence>
<dbReference type="GeneID" id="80880713"/>
<organism evidence="2 3">
    <name type="scientific">Lipomyces tetrasporus</name>
    <dbReference type="NCBI Taxonomy" id="54092"/>
    <lineage>
        <taxon>Eukaryota</taxon>
        <taxon>Fungi</taxon>
        <taxon>Dikarya</taxon>
        <taxon>Ascomycota</taxon>
        <taxon>Saccharomycotina</taxon>
        <taxon>Lipomycetes</taxon>
        <taxon>Lipomycetales</taxon>
        <taxon>Lipomycetaceae</taxon>
        <taxon>Lipomyces</taxon>
    </lineage>
</organism>
<feature type="chain" id="PRO_5042110595" description="DUF4185 domain-containing protein" evidence="1">
    <location>
        <begin position="18"/>
        <end position="398"/>
    </location>
</feature>
<evidence type="ECO:0000256" key="1">
    <source>
        <dbReference type="SAM" id="SignalP"/>
    </source>
</evidence>
<name>A0AAD7QY56_9ASCO</name>
<keyword evidence="1" id="KW-0732">Signal</keyword>
<keyword evidence="3" id="KW-1185">Reference proteome</keyword>
<accession>A0AAD7QY56</accession>
<protein>
    <recommendedName>
        <fullName evidence="4">DUF4185 domain-containing protein</fullName>
    </recommendedName>
</protein>
<feature type="signal peptide" evidence="1">
    <location>
        <begin position="1"/>
        <end position="17"/>
    </location>
</feature>
<dbReference type="EMBL" id="JARPMG010000001">
    <property type="protein sequence ID" value="KAJ8103602.1"/>
    <property type="molecule type" value="Genomic_DNA"/>
</dbReference>
<sequence length="398" mass="44750">MICWAITVVFSLALAAAQFPAASQSFAIPSMLTPYVPTNPPQYMAPEAKPITISRVWDWLRMSDWASEYDIYRDGGGACSLYNRTFWVFCDTSAYSKTTGELVGFSSNSMTLAMNFSHPKDLKDFTMTPSTGWKPAIPFTDEEASCSTDPSQRYALWTYTNCVQLTQTRAMHFFKVEKFSSSDGQSATEYGNTMAIYTMDPDTNVITIERPEQYWFKNTTYGYGTFANVVVNNVAYLYGLDTTYSDNFDVHLATVPVGNETNRDYYRYYDAATGEFSSVMPVPTTRRQANAVIQGDEPFSSGTVFWSEYHNAFLLVFFNNYVDSTFRVLSAPSPVGPWNSSSTVLYRSTPGPGGYNYGGMAVPIYYQEPRMVAGQNLLLQYSYQNGSHTYSKILQVTF</sequence>
<dbReference type="AlphaFoldDB" id="A0AAD7QY56"/>
<gene>
    <name evidence="2" type="ORF">POJ06DRAFT_217096</name>
</gene>
<evidence type="ECO:0008006" key="4">
    <source>
        <dbReference type="Google" id="ProtNLM"/>
    </source>
</evidence>
<evidence type="ECO:0000313" key="2">
    <source>
        <dbReference type="EMBL" id="KAJ8103602.1"/>
    </source>
</evidence>